<dbReference type="InterPro" id="IPR051459">
    <property type="entry name" value="Cytochrome_c-type_DH"/>
</dbReference>
<evidence type="ECO:0000313" key="8">
    <source>
        <dbReference type="Proteomes" id="UP000007382"/>
    </source>
</evidence>
<keyword evidence="5" id="KW-0732">Signal</keyword>
<evidence type="ECO:0000256" key="3">
    <source>
        <dbReference type="ARBA" id="ARBA00023004"/>
    </source>
</evidence>
<evidence type="ECO:0000256" key="4">
    <source>
        <dbReference type="PROSITE-ProRule" id="PRU00433"/>
    </source>
</evidence>
<feature type="chain" id="PRO_5003629888" evidence="5">
    <location>
        <begin position="31"/>
        <end position="267"/>
    </location>
</feature>
<evidence type="ECO:0000256" key="5">
    <source>
        <dbReference type="SAM" id="SignalP"/>
    </source>
</evidence>
<dbReference type="Gene3D" id="1.10.760.10">
    <property type="entry name" value="Cytochrome c-like domain"/>
    <property type="match status" value="2"/>
</dbReference>
<dbReference type="InterPro" id="IPR009056">
    <property type="entry name" value="Cyt_c-like_dom"/>
</dbReference>
<dbReference type="RefSeq" id="WP_014450469.1">
    <property type="nucleotide sequence ID" value="NC_017094.1"/>
</dbReference>
<organism evidence="7 8">
    <name type="scientific">Leptospirillum ferrooxidans (strain C2-3)</name>
    <dbReference type="NCBI Taxonomy" id="1162668"/>
    <lineage>
        <taxon>Bacteria</taxon>
        <taxon>Pseudomonadati</taxon>
        <taxon>Nitrospirota</taxon>
        <taxon>Nitrospiria</taxon>
        <taxon>Nitrospirales</taxon>
        <taxon>Nitrospiraceae</taxon>
        <taxon>Leptospirillum</taxon>
    </lineage>
</organism>
<evidence type="ECO:0000259" key="6">
    <source>
        <dbReference type="PROSITE" id="PS51007"/>
    </source>
</evidence>
<evidence type="ECO:0000313" key="7">
    <source>
        <dbReference type="EMBL" id="BAM07986.1"/>
    </source>
</evidence>
<dbReference type="AlphaFoldDB" id="I0IRT7"/>
<evidence type="ECO:0000256" key="1">
    <source>
        <dbReference type="ARBA" id="ARBA00022617"/>
    </source>
</evidence>
<proteinExistence type="predicted"/>
<dbReference type="PANTHER" id="PTHR35008">
    <property type="entry name" value="BLL4482 PROTEIN-RELATED"/>
    <property type="match status" value="1"/>
</dbReference>
<dbReference type="GO" id="GO:0046872">
    <property type="term" value="F:metal ion binding"/>
    <property type="evidence" value="ECO:0007669"/>
    <property type="project" value="UniProtKB-KW"/>
</dbReference>
<dbReference type="SUPFAM" id="SSF46626">
    <property type="entry name" value="Cytochrome c"/>
    <property type="match status" value="2"/>
</dbReference>
<gene>
    <name evidence="7" type="ordered locus">LFE_2314</name>
</gene>
<dbReference type="Proteomes" id="UP000007382">
    <property type="component" value="Chromosome"/>
</dbReference>
<reference evidence="8" key="2">
    <citation type="submission" date="2012-03" db="EMBL/GenBank/DDBJ databases">
        <title>The complete genome sequence of the pioneer microbe on fresh volcanic deposit, Leptospirillum ferrooxidans strain C2-3.</title>
        <authorList>
            <person name="Fujimura R."/>
            <person name="Sato Y."/>
            <person name="Nishizawa T."/>
            <person name="Nanba K."/>
            <person name="Oshima K."/>
            <person name="Hattori M."/>
            <person name="Kamijo T."/>
            <person name="Ohta H."/>
        </authorList>
    </citation>
    <scope>NUCLEOTIDE SEQUENCE [LARGE SCALE GENOMIC DNA]</scope>
    <source>
        <strain evidence="8">C2-3</strain>
    </source>
</reference>
<dbReference type="GO" id="GO:0020037">
    <property type="term" value="F:heme binding"/>
    <property type="evidence" value="ECO:0007669"/>
    <property type="project" value="InterPro"/>
</dbReference>
<dbReference type="PANTHER" id="PTHR35008:SF4">
    <property type="entry name" value="BLL4482 PROTEIN"/>
    <property type="match status" value="1"/>
</dbReference>
<keyword evidence="3 4" id="KW-0408">Iron</keyword>
<keyword evidence="1 4" id="KW-0349">Heme</keyword>
<feature type="signal peptide" evidence="5">
    <location>
        <begin position="1"/>
        <end position="30"/>
    </location>
</feature>
<reference evidence="7 8" key="1">
    <citation type="journal article" date="2012" name="J. Bacteriol.">
        <title>Complete Genome Sequence of Leptospirillum ferrooxidans Strain C2-3, Isolated from a Fresh Volcanic Ash Deposit on the Island of Miyake, Japan.</title>
        <authorList>
            <person name="Fujimura R."/>
            <person name="Sato Y."/>
            <person name="Nishizawa T."/>
            <person name="Oshima K."/>
            <person name="Kim S.-W."/>
            <person name="Hattori M."/>
            <person name="Kamijo T."/>
            <person name="Ohta H."/>
        </authorList>
    </citation>
    <scope>NUCLEOTIDE SEQUENCE [LARGE SCALE GENOMIC DNA]</scope>
    <source>
        <strain evidence="7 8">C2-3</strain>
    </source>
</reference>
<evidence type="ECO:0000256" key="2">
    <source>
        <dbReference type="ARBA" id="ARBA00022723"/>
    </source>
</evidence>
<sequence>MLKKTVFIKRIFWPILLSAIVFGGMATAGAETEGEKIFSPPSERSIPAGSFGDLVRKGEHIFTQTGKYAGHYSGNDLTCESCHLNRGRKAYSAPLWGAYGMYPRYREKNHKVNSLAERIQGCFRFSMNGTAPTVDSETIRALLAYSYWMSKGAPVGVKLSGAGMVHMAPPSRSPDPFSGKKVYEARCALCHGLHGQGRKSRGKMAFPPVWGAKSFNKGAGLYNVGKLAGFIKMNMPLSKGSTLSDQESWDVAAYVDSQPRPEKPVVK</sequence>
<dbReference type="STRING" id="1162668.LFE_2314"/>
<protein>
    <submittedName>
        <fullName evidence="7">Cytochrome c, class I</fullName>
    </submittedName>
</protein>
<dbReference type="HOGENOM" id="CLU_058582_2_0_0"/>
<dbReference type="KEGG" id="lfc:LFE_2314"/>
<keyword evidence="2 4" id="KW-0479">Metal-binding</keyword>
<dbReference type="EMBL" id="AP012342">
    <property type="protein sequence ID" value="BAM07986.1"/>
    <property type="molecule type" value="Genomic_DNA"/>
</dbReference>
<dbReference type="eggNOG" id="COG3258">
    <property type="taxonomic scope" value="Bacteria"/>
</dbReference>
<dbReference type="PROSITE" id="PS51007">
    <property type="entry name" value="CYTC"/>
    <property type="match status" value="1"/>
</dbReference>
<dbReference type="OrthoDB" id="280897at2"/>
<name>I0IRT7_LEPFC</name>
<dbReference type="InterPro" id="IPR036909">
    <property type="entry name" value="Cyt_c-like_dom_sf"/>
</dbReference>
<keyword evidence="8" id="KW-1185">Reference proteome</keyword>
<dbReference type="Pfam" id="PF13442">
    <property type="entry name" value="Cytochrome_CBB3"/>
    <property type="match status" value="1"/>
</dbReference>
<accession>I0IRT7</accession>
<feature type="domain" description="Cytochrome c" evidence="6">
    <location>
        <begin position="174"/>
        <end position="259"/>
    </location>
</feature>
<dbReference type="Pfam" id="PF21342">
    <property type="entry name" value="SoxA-TsdA_cyt-c"/>
    <property type="match status" value="1"/>
</dbReference>
<dbReference type="PATRIC" id="fig|1162668.3.peg.2750"/>
<dbReference type="GO" id="GO:0009055">
    <property type="term" value="F:electron transfer activity"/>
    <property type="evidence" value="ECO:0007669"/>
    <property type="project" value="InterPro"/>
</dbReference>